<accession>A0A4E0R2E9</accession>
<gene>
    <name evidence="1" type="ORF">CUN85_01530</name>
</gene>
<reference evidence="1 2" key="1">
    <citation type="submission" date="2017-11" db="EMBL/GenBank/DDBJ databases">
        <title>Isolation and Characterization of Methanogenic Archaea from Saline Meromictic Lake at Siberia.</title>
        <authorList>
            <person name="Shen Y."/>
            <person name="Huang H.-H."/>
            <person name="Lai M.-C."/>
            <person name="Chen S.-C."/>
        </authorList>
    </citation>
    <scope>NUCLEOTIDE SEQUENCE [LARGE SCALE GENOMIC DNA]</scope>
    <source>
        <strain evidence="1 2">SY-01</strain>
    </source>
</reference>
<keyword evidence="2" id="KW-1185">Reference proteome</keyword>
<sequence length="112" mass="12612">MGRAKSGGYAGRPIGSTKDRYWLGECHQERRLNHAMDLCELTVGQTAKCPVCNQLTAKCIEAGVTKSLGARSRWRCVCGHQFTRSITPEKMAQYYAEDLKRMIESNTREVTL</sequence>
<evidence type="ECO:0000313" key="1">
    <source>
        <dbReference type="EMBL" id="TGC11573.1"/>
    </source>
</evidence>
<dbReference type="AlphaFoldDB" id="A0A4E0R2E9"/>
<dbReference type="OrthoDB" id="125208at2157"/>
<name>A0A4E0R2E9_9EURY</name>
<proteinExistence type="predicted"/>
<evidence type="ECO:0000313" key="2">
    <source>
        <dbReference type="Proteomes" id="UP000297295"/>
    </source>
</evidence>
<dbReference type="Proteomes" id="UP000297295">
    <property type="component" value="Unassembled WGS sequence"/>
</dbReference>
<organism evidence="1 2">
    <name type="scientific">Methanolobus halotolerans</name>
    <dbReference type="NCBI Taxonomy" id="2052935"/>
    <lineage>
        <taxon>Archaea</taxon>
        <taxon>Methanobacteriati</taxon>
        <taxon>Methanobacteriota</taxon>
        <taxon>Stenosarchaea group</taxon>
        <taxon>Methanomicrobia</taxon>
        <taxon>Methanosarcinales</taxon>
        <taxon>Methanosarcinaceae</taxon>
        <taxon>Methanolobus</taxon>
    </lineage>
</organism>
<dbReference type="EMBL" id="PGGK01000001">
    <property type="protein sequence ID" value="TGC11573.1"/>
    <property type="molecule type" value="Genomic_DNA"/>
</dbReference>
<comment type="caution">
    <text evidence="1">The sequence shown here is derived from an EMBL/GenBank/DDBJ whole genome shotgun (WGS) entry which is preliminary data.</text>
</comment>
<protein>
    <submittedName>
        <fullName evidence="1">Uncharacterized protein</fullName>
    </submittedName>
</protein>
<dbReference type="RefSeq" id="WP_135388298.1">
    <property type="nucleotide sequence ID" value="NZ_PGGK01000001.1"/>
</dbReference>